<feature type="region of interest" description="Disordered" evidence="1">
    <location>
        <begin position="169"/>
        <end position="213"/>
    </location>
</feature>
<dbReference type="GO" id="GO:0003964">
    <property type="term" value="F:RNA-directed DNA polymerase activity"/>
    <property type="evidence" value="ECO:0007669"/>
    <property type="project" value="UniProtKB-KW"/>
</dbReference>
<keyword evidence="3" id="KW-0548">Nucleotidyltransferase</keyword>
<organism evidence="3">
    <name type="scientific">Tanacetum cinerariifolium</name>
    <name type="common">Dalmatian daisy</name>
    <name type="synonym">Chrysanthemum cinerariifolium</name>
    <dbReference type="NCBI Taxonomy" id="118510"/>
    <lineage>
        <taxon>Eukaryota</taxon>
        <taxon>Viridiplantae</taxon>
        <taxon>Streptophyta</taxon>
        <taxon>Embryophyta</taxon>
        <taxon>Tracheophyta</taxon>
        <taxon>Spermatophyta</taxon>
        <taxon>Magnoliopsida</taxon>
        <taxon>eudicotyledons</taxon>
        <taxon>Gunneridae</taxon>
        <taxon>Pentapetalae</taxon>
        <taxon>asterids</taxon>
        <taxon>campanulids</taxon>
        <taxon>Asterales</taxon>
        <taxon>Asteraceae</taxon>
        <taxon>Asteroideae</taxon>
        <taxon>Anthemideae</taxon>
        <taxon>Anthemidinae</taxon>
        <taxon>Tanacetum</taxon>
    </lineage>
</organism>
<keyword evidence="2" id="KW-1133">Transmembrane helix</keyword>
<accession>A0A6L2K7V6</accession>
<gene>
    <name evidence="3" type="ORF">Tci_016113</name>
</gene>
<reference evidence="3" key="1">
    <citation type="journal article" date="2019" name="Sci. Rep.">
        <title>Draft genome of Tanacetum cinerariifolium, the natural source of mosquito coil.</title>
        <authorList>
            <person name="Yamashiro T."/>
            <person name="Shiraishi A."/>
            <person name="Satake H."/>
            <person name="Nakayama K."/>
        </authorList>
    </citation>
    <scope>NUCLEOTIDE SEQUENCE</scope>
</reference>
<name>A0A6L2K7V6_TANCI</name>
<dbReference type="AlphaFoldDB" id="A0A6L2K7V6"/>
<keyword evidence="3" id="KW-0808">Transferase</keyword>
<dbReference type="PANTHER" id="PTHR33116">
    <property type="entry name" value="REVERSE TRANSCRIPTASE ZINC-BINDING DOMAIN-CONTAINING PROTEIN-RELATED-RELATED"/>
    <property type="match status" value="1"/>
</dbReference>
<protein>
    <submittedName>
        <fullName evidence="3">RNA-directed DNA polymerase, eukaryota</fullName>
    </submittedName>
</protein>
<keyword evidence="3" id="KW-0695">RNA-directed DNA polymerase</keyword>
<feature type="transmembrane region" description="Helical" evidence="2">
    <location>
        <begin position="255"/>
        <end position="278"/>
    </location>
</feature>
<proteinExistence type="predicted"/>
<keyword evidence="2" id="KW-0812">Transmembrane</keyword>
<evidence type="ECO:0000313" key="3">
    <source>
        <dbReference type="EMBL" id="GEU44135.1"/>
    </source>
</evidence>
<evidence type="ECO:0000256" key="2">
    <source>
        <dbReference type="SAM" id="Phobius"/>
    </source>
</evidence>
<sequence length="643" mass="73576">MKGRRRMTDFDRVMKSKAISFFFTNFPDNWDTKALWRMFEKYGDLEDFERRLKGILIGDTRIVINRAKFIKLGDKDVPISHFPPINSASPYKFVPPKTFGNSFKEAVVGLQPKTISIEEDMDIRSKLDFYDDEFEEEFVGPSMEDLGSEEFFGERILNNVKDKIPDIKNVDSYVNGPRNHTPLKGLDRPNLDNIEDEPISNPLPEPNNSPALSKDEDVVDQELNDLLSSFQRLSNGASNRKTMAGEKIRKPSMRCLMTILLVLCRLNTTSIMLIVVLWEPQVVFFQFGITVSFLLSKRSSIEIMSLLSGRGLEVYAPQDNILKTFLWAEIESLVNMINAIWIIFGDFNVVRSADEMAGTMFNSDHCPILLKVSLPDFRPKPFKVFDKWVGNVDFGILIKRSWFMDLPSFTPNLILKNKIKRLRSDIKVWSAAQLAAQRLAKEDLIRNLIGWDLKAKSGLITFDDVDKREEWIIELNGIERLFKEDLKQKEAVTHPLSFFREWSRGNAKTLLHILHYFELASGLKVNIGKSIIFGIGIPNADVSLVASSLGCVHDVLPFTYLGLLVGKKMREGVQLMDSFPRLYALDSFQVCSIRDRWHLVNGYWTGNWNWRVQPRGKALGDLDSLISMVGSLSLSSEGYDKWN</sequence>
<evidence type="ECO:0000256" key="1">
    <source>
        <dbReference type="SAM" id="MobiDB-lite"/>
    </source>
</evidence>
<dbReference type="EMBL" id="BKCJ010001803">
    <property type="protein sequence ID" value="GEU44135.1"/>
    <property type="molecule type" value="Genomic_DNA"/>
</dbReference>
<dbReference type="PANTHER" id="PTHR33116:SF79">
    <property type="entry name" value="REVERSE TRANSCRIPTASE DOMAIN, ZINC FINGER, CCHC-TYPE-RELATED"/>
    <property type="match status" value="1"/>
</dbReference>
<keyword evidence="2" id="KW-0472">Membrane</keyword>
<comment type="caution">
    <text evidence="3">The sequence shown here is derived from an EMBL/GenBank/DDBJ whole genome shotgun (WGS) entry which is preliminary data.</text>
</comment>